<dbReference type="PANTHER" id="PTHR10890:SF3">
    <property type="entry name" value="CYSTEINE--TRNA LIGASE, CYTOPLASMIC"/>
    <property type="match status" value="1"/>
</dbReference>
<dbReference type="PANTHER" id="PTHR10890">
    <property type="entry name" value="CYSTEINYL-TRNA SYNTHETASE"/>
    <property type="match status" value="1"/>
</dbReference>
<evidence type="ECO:0000313" key="6">
    <source>
        <dbReference type="EMBL" id="VEU62883.1"/>
    </source>
</evidence>
<dbReference type="PRINTS" id="PR00983">
    <property type="entry name" value="TRNASYNTHCYS"/>
</dbReference>
<dbReference type="Pfam" id="PF01406">
    <property type="entry name" value="tRNA-synt_1e"/>
    <property type="match status" value="1"/>
</dbReference>
<dbReference type="EC" id="6.1.1.16" evidence="6"/>
<reference evidence="6 7" key="1">
    <citation type="submission" date="2019-01" db="EMBL/GenBank/DDBJ databases">
        <authorList>
            <consortium name="Pathogen Informatics"/>
        </authorList>
    </citation>
    <scope>NUCLEOTIDE SEQUENCE [LARGE SCALE GENOMIC DNA]</scope>
    <source>
        <strain evidence="6 7">NCTC10118</strain>
    </source>
</reference>
<proteinExistence type="predicted"/>
<name>A0A449AD32_9BACT</name>
<keyword evidence="3" id="KW-0547">Nucleotide-binding</keyword>
<gene>
    <name evidence="6" type="primary">cysS</name>
    <name evidence="6" type="ORF">NCTC10118_00183</name>
</gene>
<dbReference type="InterPro" id="IPR024909">
    <property type="entry name" value="Cys-tRNA/MSH_ligase"/>
</dbReference>
<dbReference type="InterPro" id="IPR032678">
    <property type="entry name" value="tRNA-synt_1_cat_dom"/>
</dbReference>
<dbReference type="Gene3D" id="3.40.50.620">
    <property type="entry name" value="HUPs"/>
    <property type="match status" value="1"/>
</dbReference>
<evidence type="ECO:0000256" key="1">
    <source>
        <dbReference type="ARBA" id="ARBA00011245"/>
    </source>
</evidence>
<evidence type="ECO:0000259" key="5">
    <source>
        <dbReference type="Pfam" id="PF01406"/>
    </source>
</evidence>
<keyword evidence="4" id="KW-0067">ATP-binding</keyword>
<dbReference type="AlphaFoldDB" id="A0A449AD32"/>
<dbReference type="SUPFAM" id="SSF52374">
    <property type="entry name" value="Nucleotidylyl transferase"/>
    <property type="match status" value="1"/>
</dbReference>
<dbReference type="InterPro" id="IPR014729">
    <property type="entry name" value="Rossmann-like_a/b/a_fold"/>
</dbReference>
<dbReference type="OrthoDB" id="9815130at2"/>
<sequence>MLKVYLCGPTVYNYVHIGNLRPIISYDLMLKAARALDIKFKFIHNITDIDDKIIAKAQSENLSEAEVAQKFSKDYINLLVKFNVDTITNLEFVTQNLDYINNFIAKLVDNNCAYELDNNIWFNTWKYQNIYGNISGQKLEHMAFEASNFIKNNQADFALWKKTDSGIKYTSSFGQGRPGWHTECVALIEKHFRKQGVDLHGGGMDLTFPHHENENIQFYALYHKNLAAKWLRSGQINLNNVKMSKSLNNIIFANDFINKYSPDHFKLILLLNSFTSIINLDDNLINNVEILLKRITKIYFNEKLANLKSNNYNQEIYLNLMQNIYQLKFATFIKTINDLIKEINLNQDIILINTLIKAFDTLGFDFKKLDFDKYAKIYWKWQTLLKAKEYQKADELRAVLRAKKLV</sequence>
<keyword evidence="2 6" id="KW-0436">Ligase</keyword>
<dbReference type="GO" id="GO:0006423">
    <property type="term" value="P:cysteinyl-tRNA aminoacylation"/>
    <property type="evidence" value="ECO:0007669"/>
    <property type="project" value="TreeGrafter"/>
</dbReference>
<dbReference type="EMBL" id="LR214972">
    <property type="protein sequence ID" value="VEU62883.1"/>
    <property type="molecule type" value="Genomic_DNA"/>
</dbReference>
<feature type="domain" description="tRNA synthetases class I catalytic" evidence="5">
    <location>
        <begin position="2"/>
        <end position="288"/>
    </location>
</feature>
<dbReference type="RefSeq" id="WP_129621086.1">
    <property type="nucleotide sequence ID" value="NZ_LR214972.1"/>
</dbReference>
<protein>
    <submittedName>
        <fullName evidence="6">Cysteine--tRNA ligase</fullName>
        <ecNumber evidence="6">6.1.1.16</ecNumber>
    </submittedName>
</protein>
<organism evidence="6 7">
    <name type="scientific">Mycoplasmopsis bovirhinis</name>
    <dbReference type="NCBI Taxonomy" id="29553"/>
    <lineage>
        <taxon>Bacteria</taxon>
        <taxon>Bacillati</taxon>
        <taxon>Mycoplasmatota</taxon>
        <taxon>Mycoplasmoidales</taxon>
        <taxon>Metamycoplasmataceae</taxon>
        <taxon>Mycoplasmopsis</taxon>
    </lineage>
</organism>
<comment type="subunit">
    <text evidence="1">Monomer.</text>
</comment>
<evidence type="ECO:0000256" key="3">
    <source>
        <dbReference type="ARBA" id="ARBA00022741"/>
    </source>
</evidence>
<dbReference type="GO" id="GO:0005524">
    <property type="term" value="F:ATP binding"/>
    <property type="evidence" value="ECO:0007669"/>
    <property type="project" value="UniProtKB-KW"/>
</dbReference>
<dbReference type="GO" id="GO:0005829">
    <property type="term" value="C:cytosol"/>
    <property type="evidence" value="ECO:0007669"/>
    <property type="project" value="TreeGrafter"/>
</dbReference>
<evidence type="ECO:0000256" key="2">
    <source>
        <dbReference type="ARBA" id="ARBA00022598"/>
    </source>
</evidence>
<evidence type="ECO:0000256" key="4">
    <source>
        <dbReference type="ARBA" id="ARBA00022840"/>
    </source>
</evidence>
<accession>A0A449AD32</accession>
<dbReference type="Proteomes" id="UP000289952">
    <property type="component" value="Chromosome"/>
</dbReference>
<evidence type="ECO:0000313" key="7">
    <source>
        <dbReference type="Proteomes" id="UP000289952"/>
    </source>
</evidence>
<keyword evidence="7" id="KW-1185">Reference proteome</keyword>
<dbReference type="GO" id="GO:0004817">
    <property type="term" value="F:cysteine-tRNA ligase activity"/>
    <property type="evidence" value="ECO:0007669"/>
    <property type="project" value="UniProtKB-EC"/>
</dbReference>